<sequence length="488" mass="50797">MNRSIRAVALVCMLLLVVMIGSLTRVQVIARDTYVSNEYNKRATYEMKSVQRGAITAGGLVLAASEKGPDGFFHRTYPTDLTAYGPVVGFASDIYGLSGLEKSHNAVLSGKNLGTSVSGIRNYLSGKPTVGATVELTLNPQAQTTAYRMMAEKNFTGAVVALRPSTGEVLAMASTPSYNPALLADPSTARDTWQELTTPPLAENKPLVNHATQIVLPPGSTFKVITTAAALASGRYTPESRLTAASSITLPGSTATLENYGGEHCGPEADTSLLNAFQRSCNTAFAELGVAVGDKDLVSMADQFGVTDTYDLGLPYQPGTVGDLSQDSVRAQSAIGQHDVGMTVLENAVVAATIANGGVRMEPHVVSRVQAPDLSPVTVTKPKELSRPVSEQVAEQITQMMLASERFSGGRSGLASKTGTAEHGVDSRSSAPHAWYIAFDPGKDVAVAVVVENGGDRGREATGATVAAPIGRAVIAAAETVPAGGGQS</sequence>
<organism evidence="3 4">
    <name type="scientific">Corynebacterium mendelii</name>
    <dbReference type="NCBI Taxonomy" id="2765362"/>
    <lineage>
        <taxon>Bacteria</taxon>
        <taxon>Bacillati</taxon>
        <taxon>Actinomycetota</taxon>
        <taxon>Actinomycetes</taxon>
        <taxon>Mycobacteriales</taxon>
        <taxon>Corynebacteriaceae</taxon>
        <taxon>Corynebacterium</taxon>
    </lineage>
</organism>
<dbReference type="GO" id="GO:0071555">
    <property type="term" value="P:cell wall organization"/>
    <property type="evidence" value="ECO:0007669"/>
    <property type="project" value="TreeGrafter"/>
</dbReference>
<feature type="domain" description="Penicillin-binding protein transpeptidase" evidence="1">
    <location>
        <begin position="157"/>
        <end position="475"/>
    </location>
</feature>
<accession>A0A939E0T7</accession>
<reference evidence="3" key="1">
    <citation type="submission" date="2021-03" db="EMBL/GenBank/DDBJ databases">
        <authorList>
            <person name="Sun Q."/>
        </authorList>
    </citation>
    <scope>NUCLEOTIDE SEQUENCE</scope>
    <source>
        <strain evidence="3">CCM 8862</strain>
    </source>
</reference>
<evidence type="ECO:0000313" key="3">
    <source>
        <dbReference type="EMBL" id="MBN9644339.1"/>
    </source>
</evidence>
<gene>
    <name evidence="3" type="ORF">JZY06_06910</name>
</gene>
<dbReference type="PANTHER" id="PTHR30627">
    <property type="entry name" value="PEPTIDOGLYCAN D,D-TRANSPEPTIDASE"/>
    <property type="match status" value="1"/>
</dbReference>
<dbReference type="GO" id="GO:0071972">
    <property type="term" value="F:peptidoglycan L,D-transpeptidase activity"/>
    <property type="evidence" value="ECO:0007669"/>
    <property type="project" value="TreeGrafter"/>
</dbReference>
<feature type="domain" description="Penicillin binding protein A dimerisation" evidence="2">
    <location>
        <begin position="52"/>
        <end position="134"/>
    </location>
</feature>
<dbReference type="Proteomes" id="UP000664332">
    <property type="component" value="Unassembled WGS sequence"/>
</dbReference>
<evidence type="ECO:0000259" key="1">
    <source>
        <dbReference type="Pfam" id="PF00905"/>
    </source>
</evidence>
<dbReference type="Gene3D" id="3.40.710.10">
    <property type="entry name" value="DD-peptidase/beta-lactamase superfamily"/>
    <property type="match status" value="1"/>
</dbReference>
<dbReference type="Pfam" id="PF21922">
    <property type="entry name" value="PBP_dimer_2"/>
    <property type="match status" value="1"/>
</dbReference>
<dbReference type="SUPFAM" id="SSF56601">
    <property type="entry name" value="beta-lactamase/transpeptidase-like"/>
    <property type="match status" value="1"/>
</dbReference>
<dbReference type="Pfam" id="PF00905">
    <property type="entry name" value="Transpeptidase"/>
    <property type="match status" value="1"/>
</dbReference>
<protein>
    <submittedName>
        <fullName evidence="3">Penicillin-binding protein 2</fullName>
    </submittedName>
</protein>
<dbReference type="InterPro" id="IPR054120">
    <property type="entry name" value="PBPA_dimer"/>
</dbReference>
<dbReference type="InterPro" id="IPR012338">
    <property type="entry name" value="Beta-lactam/transpept-like"/>
</dbReference>
<keyword evidence="4" id="KW-1185">Reference proteome</keyword>
<dbReference type="AlphaFoldDB" id="A0A939E0T7"/>
<dbReference type="GO" id="GO:0005886">
    <property type="term" value="C:plasma membrane"/>
    <property type="evidence" value="ECO:0007669"/>
    <property type="project" value="TreeGrafter"/>
</dbReference>
<dbReference type="Gene3D" id="3.90.1310.10">
    <property type="entry name" value="Penicillin-binding protein 2a (Domain 2)"/>
    <property type="match status" value="1"/>
</dbReference>
<evidence type="ECO:0000313" key="4">
    <source>
        <dbReference type="Proteomes" id="UP000664332"/>
    </source>
</evidence>
<proteinExistence type="predicted"/>
<dbReference type="EMBL" id="JAFLEQ010000011">
    <property type="protein sequence ID" value="MBN9644339.1"/>
    <property type="molecule type" value="Genomic_DNA"/>
</dbReference>
<name>A0A939E0T7_9CORY</name>
<dbReference type="RefSeq" id="WP_207278826.1">
    <property type="nucleotide sequence ID" value="NZ_JAFLEQ010000011.1"/>
</dbReference>
<comment type="caution">
    <text evidence="3">The sequence shown here is derived from an EMBL/GenBank/DDBJ whole genome shotgun (WGS) entry which is preliminary data.</text>
</comment>
<dbReference type="InterPro" id="IPR050515">
    <property type="entry name" value="Beta-lactam/transpept"/>
</dbReference>
<dbReference type="GO" id="GO:0008658">
    <property type="term" value="F:penicillin binding"/>
    <property type="evidence" value="ECO:0007669"/>
    <property type="project" value="InterPro"/>
</dbReference>
<evidence type="ECO:0000259" key="2">
    <source>
        <dbReference type="Pfam" id="PF21922"/>
    </source>
</evidence>
<dbReference type="InterPro" id="IPR001460">
    <property type="entry name" value="PCN-bd_Tpept"/>
</dbReference>
<dbReference type="PANTHER" id="PTHR30627:SF24">
    <property type="entry name" value="PENICILLIN-BINDING PROTEIN 4B"/>
    <property type="match status" value="1"/>
</dbReference>